<gene>
    <name evidence="1" type="ORF">PsorP6_002070</name>
</gene>
<evidence type="ECO:0000313" key="2">
    <source>
        <dbReference type="Proteomes" id="UP001163321"/>
    </source>
</evidence>
<dbReference type="EMBL" id="CM047580">
    <property type="protein sequence ID" value="KAI9923131.1"/>
    <property type="molecule type" value="Genomic_DNA"/>
</dbReference>
<reference evidence="1 2" key="1">
    <citation type="journal article" date="2022" name="bioRxiv">
        <title>The genome of the oomycete Peronosclerospora sorghi, a cosmopolitan pathogen of maize and sorghum, is inflated with dispersed pseudogenes.</title>
        <authorList>
            <person name="Fletcher K."/>
            <person name="Martin F."/>
            <person name="Isakeit T."/>
            <person name="Cavanaugh K."/>
            <person name="Magill C."/>
            <person name="Michelmore R."/>
        </authorList>
    </citation>
    <scope>NUCLEOTIDE SEQUENCE [LARGE SCALE GENOMIC DNA]</scope>
    <source>
        <strain evidence="1">P6</strain>
    </source>
</reference>
<proteinExistence type="predicted"/>
<evidence type="ECO:0000313" key="1">
    <source>
        <dbReference type="EMBL" id="KAI9923131.1"/>
    </source>
</evidence>
<keyword evidence="2" id="KW-1185">Reference proteome</keyword>
<dbReference type="Proteomes" id="UP001163321">
    <property type="component" value="Chromosome 1"/>
</dbReference>
<name>A0ACC0WYS8_9STRA</name>
<accession>A0ACC0WYS8</accession>
<comment type="caution">
    <text evidence="1">The sequence shown here is derived from an EMBL/GenBank/DDBJ whole genome shotgun (WGS) entry which is preliminary data.</text>
</comment>
<organism evidence="1 2">
    <name type="scientific">Peronosclerospora sorghi</name>
    <dbReference type="NCBI Taxonomy" id="230839"/>
    <lineage>
        <taxon>Eukaryota</taxon>
        <taxon>Sar</taxon>
        <taxon>Stramenopiles</taxon>
        <taxon>Oomycota</taxon>
        <taxon>Peronosporomycetes</taxon>
        <taxon>Peronosporales</taxon>
        <taxon>Peronosporaceae</taxon>
        <taxon>Peronosclerospora</taxon>
    </lineage>
</organism>
<protein>
    <submittedName>
        <fullName evidence="1">Uncharacterized protein</fullName>
    </submittedName>
</protein>
<sequence>MRATAWLHRFALTQARIKVETLTLRSIHASSVVTARRKHRTLPNRAISKPSAVIEGNEVLFKQHRTRSDESEEFLQWFEQIQQQYPTKKWTQDDDDDISSAMELVEDDEDKCIISKDDKEEAEAFVDEAEDLFRLNRGEFQKRMETFDKRHVHEIDDDENEDPDEIDRVTERIPNKKLLKFLEEFNSKNARTGKSAERMMTTNLKNKNSAPLEKQSKLPKAERVTYRQESVGISVLEYLQNLLVEDADLCGFEIVPALVEANVSPDLRKVMLFWEPARLHSENQNVSKKKIEAVKNRLQRKERWVRRNITQYLNLKYSPVIQFKLQEETKAEKARTLFEDEMEWLSKA</sequence>